<evidence type="ECO:0000256" key="2">
    <source>
        <dbReference type="ARBA" id="ARBA00022536"/>
    </source>
</evidence>
<evidence type="ECO:0000256" key="4">
    <source>
        <dbReference type="ARBA" id="ARBA00023157"/>
    </source>
</evidence>
<name>A0AAE1Z9H1_SCHME</name>
<dbReference type="SMART" id="SM00181">
    <property type="entry name" value="EGF"/>
    <property type="match status" value="3"/>
</dbReference>
<feature type="disulfide bond" evidence="5">
    <location>
        <begin position="355"/>
        <end position="364"/>
    </location>
</feature>
<feature type="region of interest" description="Disordered" evidence="8">
    <location>
        <begin position="901"/>
        <end position="986"/>
    </location>
</feature>
<feature type="compositionally biased region" description="Acidic residues" evidence="8">
    <location>
        <begin position="566"/>
        <end position="575"/>
    </location>
</feature>
<feature type="region of interest" description="Disordered" evidence="8">
    <location>
        <begin position="566"/>
        <end position="603"/>
    </location>
</feature>
<evidence type="ECO:0000259" key="11">
    <source>
        <dbReference type="PROSITE" id="PS51051"/>
    </source>
</evidence>
<dbReference type="PROSITE" id="PS00022">
    <property type="entry name" value="EGF_1"/>
    <property type="match status" value="1"/>
</dbReference>
<dbReference type="SMART" id="SM00051">
    <property type="entry name" value="DSL"/>
    <property type="match status" value="1"/>
</dbReference>
<accession>A0AAE1Z9H1</accession>
<gene>
    <name evidence="12" type="ORF">MN116_007165</name>
</gene>
<keyword evidence="7 9" id="KW-0812">Transmembrane</keyword>
<proteinExistence type="predicted"/>
<dbReference type="PROSITE" id="PS51051">
    <property type="entry name" value="DSL"/>
    <property type="match status" value="1"/>
</dbReference>
<feature type="region of interest" description="Disordered" evidence="8">
    <location>
        <begin position="1901"/>
        <end position="1935"/>
    </location>
</feature>
<comment type="function">
    <text evidence="7">Putative Notch ligand involved in the mediation of Notch signaling.</text>
</comment>
<dbReference type="PANTHER" id="PTHR24033:SF151">
    <property type="entry name" value="NOTCH 2"/>
    <property type="match status" value="1"/>
</dbReference>
<feature type="region of interest" description="Disordered" evidence="8">
    <location>
        <begin position="1363"/>
        <end position="1385"/>
    </location>
</feature>
<feature type="region of interest" description="Disordered" evidence="8">
    <location>
        <begin position="1628"/>
        <end position="1726"/>
    </location>
</feature>
<evidence type="ECO:0000313" key="12">
    <source>
        <dbReference type="EMBL" id="KAK4469633.1"/>
    </source>
</evidence>
<dbReference type="PANTHER" id="PTHR24033">
    <property type="entry name" value="EGF-LIKE DOMAIN-CONTAINING PROTEIN"/>
    <property type="match status" value="1"/>
</dbReference>
<feature type="compositionally biased region" description="Low complexity" evidence="8">
    <location>
        <begin position="1716"/>
        <end position="1725"/>
    </location>
</feature>
<feature type="compositionally biased region" description="Acidic residues" evidence="8">
    <location>
        <begin position="976"/>
        <end position="986"/>
    </location>
</feature>
<sequence>MFWICTTFYQFHYYCYYFITIQFFLVKYVFSDIKINQPGGRFDILINYANLDSTTNNGDYCDWSLYRCDVYMIVNLYGLVGSKSRLLLHWKTETVANTARYVIKLSETINENLPEKYRLELHVYDEDGLDENDLITNATGLYQPNTTNAFQTIPLNYYHTSNGFSLSSSIKLTCNSNYYGNSCDILCVPQEWEYKCDKNGRKICAPGRYGVNCSMTDYCRISPCPKNTRCKNLPREHRYKCICKDYEGPECHSVYYSCEKLPCKNGGHCALLNDIIEDDNTERTINSNQGKDYFDDETICICPDNWSGEFCTEPVTDCIPENEKGVSFTSLTNRLCLNDGVCIIHPGNLSARCSCPQEWDGYFCELSKNWSTGKTFGISFAIIFVIFLILLIGSFFWLYLISRRQSIPQYPAITYTSNFPYNNNVGNKNMRVYVKHGQRFDTPVNNSPIVNLCTFDKNTNSQLSNGRRIQNDYEVLCAINGTKQYDDNVNTAEKSNSSFRIIQSSNENLYANYNNLLSKTTIVEQTHDCPSSFESSSLLTEASSVKDIAPEGTVRKSYILPHDLVDSESSDECNDNVDSSSSNQACSSDGNIDLGTNEDYSDETKGKVGRWTLSSGAAKKLSKGKSVKRNSDRPKLVNMEEERLQIFSESQRIIREADVHLPVHKPKQFKCFSEFRQSLKSGKFCETENCQISSQDKLLSDCSTHSQTIPEQPTRCNGIKNEQDIKPIISQGCAVDCCFQPVDIDCNTSEPLSSNLKLPLGVTTEADVPTNLLPHLSTRKLKSDENEEFYIDLGEAIPTSKSTMTPNQLLARLKSHMCVSQEQFVRGPIQYSILTKVQSTDTEREELQVETVTHESSKGSVTTLSASRKQWLEHRKVLQEKMRQKRLEQYEMRLKEEGIYGSKSTTENAGEASNSDEDWSEGDVEDSEMSDDSTAVEDESSDDTDGEEEGDDEDEDDDNVVVGNKRSSRHHPCLFADDEAEESENDDEMILETNDESESEEVLRYVHSADVKQKSAYNKIVDASNQTMNSWRNINKSYTPQKQRLQLDDFTDLPEETGQFRCFSSCNNIHNFPHRRPPGNLGPADVDLFASEYSSCLDRTMNPQSILASTRLDTTIMDDNNKTRIIHDLSSHSQWNNTPYELLYSQKPSSQLPSRSESMTTESSIYHNQMLESNLHNISSQDTVLLSQETAQPTSQLDPTLILTEEANSTTHSQVLHENRRHLFSGEIVNDQAEAFINSTKRTSVESLNNPDSQDIHNNRCNLFNGSISEQSQELMDSVNKLIGITESADSQLYHDDRRNLFAGSICIQSQRIIEPQKLNTNSCVADSEIQNKNHDILFGESNRVQSQKSMREAMMINSVDNSDLKENGLPGSVISTQTQNSSRRRVLIFDDEEKEENKAYSNSKPSLQSLSSPFKLTSEHSFTDNSLSKVLDIVDGDIEEGGENENSSMDDSDGNTVEAVNREVSNDPDDITDAEDVSDDEFSEGEEEENYVEDEDDEEEVQRLTIKSKEVEKKKKFRVNDFVDEEAELSGDENERAYFMDDEDELIPDDVNEEFADLITEDDSDIPSAGRLRRQIERVHHRLQTDQDLRELRYLKELYFEDGDLHTENGQVRQRRFRWRGLDNDDISVDQLNGDNSDDDISSDEDEKHLFGPIDNWLRGPLASRVNSSSNAGNQSSENVDIDSDGMHSKSSNQQINNDPDNLLLGSDEEKENSDSLNDDTSSTPVLSLGRKAFLKSQAKFQTQIIVRNKLSVNRGKIIEPSTTFKNHPISNYFLKPKSHNLAFDETLSNNQNSNSTIKSAVVTRNPSNDDDNKHVKLNDSSNDSKFRVIRHGSLLGRFTGYKPEFTQSYSDVNNDFDVTTSKSGNRRDPSHLGLLNKIGLSCFSVVKPEKIDSFDDNSTFNQKSQGSSNNFISKQKRSVDRTKPNSVLLSPPSLKRHRSTSVFTALL</sequence>
<feature type="disulfide bond" evidence="5">
    <location>
        <begin position="336"/>
        <end position="353"/>
    </location>
</feature>
<feature type="compositionally biased region" description="Polar residues" evidence="8">
    <location>
        <begin position="1901"/>
        <end position="1915"/>
    </location>
</feature>
<keyword evidence="2 5" id="KW-0245">EGF-like domain</keyword>
<evidence type="ECO:0000256" key="8">
    <source>
        <dbReference type="SAM" id="MobiDB-lite"/>
    </source>
</evidence>
<evidence type="ECO:0000256" key="1">
    <source>
        <dbReference type="ARBA" id="ARBA00022473"/>
    </source>
</evidence>
<feature type="compositionally biased region" description="Acidic residues" evidence="8">
    <location>
        <begin position="1637"/>
        <end position="1646"/>
    </location>
</feature>
<feature type="compositionally biased region" description="Polar residues" evidence="8">
    <location>
        <begin position="1666"/>
        <end position="1680"/>
    </location>
</feature>
<dbReference type="GO" id="GO:0007154">
    <property type="term" value="P:cell communication"/>
    <property type="evidence" value="ECO:0007669"/>
    <property type="project" value="InterPro"/>
</dbReference>
<dbReference type="SUPFAM" id="SSF57196">
    <property type="entry name" value="EGF/Laminin"/>
    <property type="match status" value="1"/>
</dbReference>
<feature type="region of interest" description="Disordered" evidence="8">
    <location>
        <begin position="1462"/>
        <end position="1501"/>
    </location>
</feature>
<organism evidence="12 13">
    <name type="scientific">Schistosoma mekongi</name>
    <name type="common">Parasitic worm</name>
    <dbReference type="NCBI Taxonomy" id="38744"/>
    <lineage>
        <taxon>Eukaryota</taxon>
        <taxon>Metazoa</taxon>
        <taxon>Spiralia</taxon>
        <taxon>Lophotrochozoa</taxon>
        <taxon>Platyhelminthes</taxon>
        <taxon>Trematoda</taxon>
        <taxon>Digenea</taxon>
        <taxon>Strigeidida</taxon>
        <taxon>Schistosomatoidea</taxon>
        <taxon>Schistosomatidae</taxon>
        <taxon>Schistosoma</taxon>
    </lineage>
</organism>
<dbReference type="Pfam" id="PF01414">
    <property type="entry name" value="DSL"/>
    <property type="match status" value="1"/>
</dbReference>
<dbReference type="Proteomes" id="UP001292079">
    <property type="component" value="Unassembled WGS sequence"/>
</dbReference>
<keyword evidence="7 9" id="KW-1133">Transmembrane helix</keyword>
<evidence type="ECO:0000259" key="10">
    <source>
        <dbReference type="PROSITE" id="PS50026"/>
    </source>
</evidence>
<feature type="compositionally biased region" description="Acidic residues" evidence="8">
    <location>
        <begin position="914"/>
        <end position="959"/>
    </location>
</feature>
<keyword evidence="7" id="KW-0732">Signal</keyword>
<keyword evidence="4 5" id="KW-1015">Disulfide bond</keyword>
<reference evidence="12" key="1">
    <citation type="submission" date="2022-04" db="EMBL/GenBank/DDBJ databases">
        <authorList>
            <person name="Xu L."/>
            <person name="Lv Z."/>
        </authorList>
    </citation>
    <scope>NUCLEOTIDE SEQUENCE</scope>
    <source>
        <strain evidence="12">LV_2022a</strain>
    </source>
</reference>
<evidence type="ECO:0000256" key="7">
    <source>
        <dbReference type="RuleBase" id="RU280815"/>
    </source>
</evidence>
<feature type="disulfide bond" evidence="5">
    <location>
        <begin position="224"/>
        <end position="241"/>
    </location>
</feature>
<evidence type="ECO:0000256" key="9">
    <source>
        <dbReference type="SAM" id="Phobius"/>
    </source>
</evidence>
<dbReference type="InterPro" id="IPR051830">
    <property type="entry name" value="NOTCH_homolog"/>
</dbReference>
<keyword evidence="1 7" id="KW-0217">Developmental protein</keyword>
<dbReference type="PROSITE" id="PS50026">
    <property type="entry name" value="EGF_3"/>
    <property type="match status" value="2"/>
</dbReference>
<keyword evidence="3 7" id="KW-0677">Repeat</keyword>
<feature type="domain" description="EGF-like" evidence="10">
    <location>
        <begin position="325"/>
        <end position="365"/>
    </location>
</feature>
<feature type="compositionally biased region" description="Acidic residues" evidence="8">
    <location>
        <begin position="1467"/>
        <end position="1501"/>
    </location>
</feature>
<feature type="disulfide bond" evidence="6">
    <location>
        <begin position="204"/>
        <end position="213"/>
    </location>
</feature>
<evidence type="ECO:0000313" key="13">
    <source>
        <dbReference type="Proteomes" id="UP001292079"/>
    </source>
</evidence>
<keyword evidence="7 9" id="KW-0472">Membrane</keyword>
<dbReference type="Gene3D" id="2.10.25.10">
    <property type="entry name" value="Laminin"/>
    <property type="match status" value="2"/>
</dbReference>
<feature type="domain" description="EGF-like" evidence="10">
    <location>
        <begin position="215"/>
        <end position="252"/>
    </location>
</feature>
<dbReference type="InterPro" id="IPR001774">
    <property type="entry name" value="DSL"/>
</dbReference>
<comment type="caution">
    <text evidence="12">The sequence shown here is derived from an EMBL/GenBank/DDBJ whole genome shotgun (WGS) entry which is preliminary data.</text>
</comment>
<comment type="subcellular location">
    <subcellularLocation>
        <location evidence="7">Membrane</location>
        <topology evidence="7">Single-pass type I membrane protein</topology>
    </subcellularLocation>
</comment>
<feature type="transmembrane region" description="Helical" evidence="9">
    <location>
        <begin position="376"/>
        <end position="400"/>
    </location>
</feature>
<dbReference type="EMBL" id="JALJAT010000005">
    <property type="protein sequence ID" value="KAK4469633.1"/>
    <property type="molecule type" value="Genomic_DNA"/>
</dbReference>
<keyword evidence="13" id="KW-1185">Reference proteome</keyword>
<dbReference type="Gene3D" id="2.10.25.140">
    <property type="match status" value="1"/>
</dbReference>
<feature type="compositionally biased region" description="Low complexity" evidence="8">
    <location>
        <begin position="579"/>
        <end position="588"/>
    </location>
</feature>
<evidence type="ECO:0000256" key="3">
    <source>
        <dbReference type="ARBA" id="ARBA00022737"/>
    </source>
</evidence>
<evidence type="ECO:0000256" key="5">
    <source>
        <dbReference type="PROSITE-ProRule" id="PRU00076"/>
    </source>
</evidence>
<feature type="disulfide bond" evidence="6">
    <location>
        <begin position="174"/>
        <end position="183"/>
    </location>
</feature>
<feature type="compositionally biased region" description="Polar residues" evidence="8">
    <location>
        <begin position="902"/>
        <end position="913"/>
    </location>
</feature>
<dbReference type="InterPro" id="IPR000742">
    <property type="entry name" value="EGF"/>
</dbReference>
<evidence type="ECO:0000256" key="6">
    <source>
        <dbReference type="PROSITE-ProRule" id="PRU00377"/>
    </source>
</evidence>
<feature type="compositionally biased region" description="Polar residues" evidence="8">
    <location>
        <begin position="1690"/>
        <end position="1701"/>
    </location>
</feature>
<reference evidence="12" key="2">
    <citation type="journal article" date="2023" name="Infect Dis Poverty">
        <title>Chromosome-scale genome of the human blood fluke Schistosoma mekongi and its implications for public health.</title>
        <authorList>
            <person name="Zhou M."/>
            <person name="Xu L."/>
            <person name="Xu D."/>
            <person name="Chen W."/>
            <person name="Khan J."/>
            <person name="Hu Y."/>
            <person name="Huang H."/>
            <person name="Wei H."/>
            <person name="Zhang Y."/>
            <person name="Chusongsang P."/>
            <person name="Tanasarnprasert K."/>
            <person name="Hu X."/>
            <person name="Limpanont Y."/>
            <person name="Lv Z."/>
        </authorList>
    </citation>
    <scope>NUCLEOTIDE SEQUENCE</scope>
    <source>
        <strain evidence="12">LV_2022a</strain>
    </source>
</reference>
<protein>
    <recommendedName>
        <fullName evidence="7">Delta-like protein</fullName>
    </recommendedName>
</protein>
<comment type="caution">
    <text evidence="5">Lacks conserved residue(s) required for the propagation of feature annotation.</text>
</comment>
<dbReference type="GO" id="GO:0016020">
    <property type="term" value="C:membrane"/>
    <property type="evidence" value="ECO:0007669"/>
    <property type="project" value="UniProtKB-SubCell"/>
</dbReference>
<feature type="domain" description="DSL" evidence="11">
    <location>
        <begin position="172"/>
        <end position="213"/>
    </location>
</feature>